<dbReference type="EMBL" id="FOCF01000008">
    <property type="protein sequence ID" value="SEN52156.1"/>
    <property type="molecule type" value="Genomic_DNA"/>
</dbReference>
<name>A0A1H8H7C4_9SPHN</name>
<dbReference type="RefSeq" id="WP_093666484.1">
    <property type="nucleotide sequence ID" value="NZ_FOCF01000008.1"/>
</dbReference>
<evidence type="ECO:0000313" key="1">
    <source>
        <dbReference type="EMBL" id="SEN52156.1"/>
    </source>
</evidence>
<protein>
    <submittedName>
        <fullName evidence="1">Heavy-metal resistance</fullName>
    </submittedName>
</protein>
<dbReference type="Pfam" id="PF13801">
    <property type="entry name" value="Metal_resist"/>
    <property type="match status" value="1"/>
</dbReference>
<dbReference type="Gene3D" id="1.20.120.1490">
    <property type="match status" value="1"/>
</dbReference>
<dbReference type="OrthoDB" id="7450844at2"/>
<reference evidence="2" key="1">
    <citation type="submission" date="2016-10" db="EMBL/GenBank/DDBJ databases">
        <authorList>
            <person name="Varghese N."/>
            <person name="Submissions S."/>
        </authorList>
    </citation>
    <scope>NUCLEOTIDE SEQUENCE [LARGE SCALE GENOMIC DNA]</scope>
    <source>
        <strain evidence="2">S6-262</strain>
    </source>
</reference>
<keyword evidence="2" id="KW-1185">Reference proteome</keyword>
<evidence type="ECO:0000313" key="2">
    <source>
        <dbReference type="Proteomes" id="UP000199206"/>
    </source>
</evidence>
<gene>
    <name evidence="1" type="ORF">SAMN05192583_2957</name>
</gene>
<dbReference type="AlphaFoldDB" id="A0A1H8H7C4"/>
<accession>A0A1H8H7C4</accession>
<dbReference type="Proteomes" id="UP000199206">
    <property type="component" value="Unassembled WGS sequence"/>
</dbReference>
<proteinExistence type="predicted"/>
<dbReference type="InterPro" id="IPR025961">
    <property type="entry name" value="Metal_resist"/>
</dbReference>
<dbReference type="STRING" id="1166340.SAMN05192583_2957"/>
<organism evidence="1 2">
    <name type="scientific">Sphingomonas gellani</name>
    <dbReference type="NCBI Taxonomy" id="1166340"/>
    <lineage>
        <taxon>Bacteria</taxon>
        <taxon>Pseudomonadati</taxon>
        <taxon>Pseudomonadota</taxon>
        <taxon>Alphaproteobacteria</taxon>
        <taxon>Sphingomonadales</taxon>
        <taxon>Sphingomonadaceae</taxon>
        <taxon>Sphingomonas</taxon>
    </lineage>
</organism>
<sequence length="145" mass="15875">MTGWRLAVVAAVVFLAALCGVWAGRMLLPAPKDQSVAIHDFVHDRLDLDDGQKQRLHAMEQRFAIRRAALEATMRQENAQLAAAIRTEHRIGPGVSAAVDASHRTMGTLQKETLAHIFAMRSLLRPQQAAKFDAAITGALTESPR</sequence>